<comment type="caution">
    <text evidence="2">The sequence shown here is derived from an EMBL/GenBank/DDBJ whole genome shotgun (WGS) entry which is preliminary data.</text>
</comment>
<evidence type="ECO:0000313" key="2">
    <source>
        <dbReference type="EMBL" id="MFK4263676.1"/>
    </source>
</evidence>
<sequence length="617" mass="67381">MSTPPDLIPSAPSWPYCAHGADAAADPVGCRGIRVPGHTACLAHLSYTDRDIYLVGLVPGADIDHRGTPFTEDLLRQLLRALSDPSTRRPHMGTANFDGARFTGNAEFHGAQFSGNAQFHRTQFYDYAGFRMVQFSDYAEFGGAQFHDNAEFDEAHFPGNAGFDGARFSGHIRFGSARFSGYAGFDGAQFSGGAVFGEAQFSGRARFRRARFSGYAGFDEARFHGNTEFGGAQFASGAGFGRARFVVASELGPFVCAGVVDLSRAVFEDPVTLEIAARKVLCKRTRWESTATVRLRYATADFEDAVLSAPVAVTAHPTCFATGDDAVEKSLLPDGCDGVRVTSVQGVDAAHLVLIDADLTDCLFFGAFHLDQIHLEGHTVFAPTPTGWHRRGIRPTRWTRRRTLAEEHHCRAATTAPDDRRQWRPRPHLASGSTPKPQDVAALYRQLRKALEDGKNEPGAADFYYGECEMRRHDRTATPKGERRILWGYWLLSGYGLRASRAFSWLFAAMSLTVLLLMGVGLPTHDPDPATTGTLHGNQISLSTSTPDPAALHGTWSQRMTWARAEKATRAAVNSVIFRSSGQNLTSAGTYIEMVSRLLEPTLIALGALAIRGRIKR</sequence>
<evidence type="ECO:0000313" key="3">
    <source>
        <dbReference type="Proteomes" id="UP001620295"/>
    </source>
</evidence>
<dbReference type="Gene3D" id="2.160.20.80">
    <property type="entry name" value="E3 ubiquitin-protein ligase SopA"/>
    <property type="match status" value="1"/>
</dbReference>
<dbReference type="EMBL" id="JBJDQH010000001">
    <property type="protein sequence ID" value="MFK4263676.1"/>
    <property type="molecule type" value="Genomic_DNA"/>
</dbReference>
<gene>
    <name evidence="2" type="ORF">ACI2L5_01875</name>
</gene>
<feature type="region of interest" description="Disordered" evidence="1">
    <location>
        <begin position="409"/>
        <end position="436"/>
    </location>
</feature>
<organism evidence="2 3">
    <name type="scientific">Streptomyces milbemycinicus</name>
    <dbReference type="NCBI Taxonomy" id="476552"/>
    <lineage>
        <taxon>Bacteria</taxon>
        <taxon>Bacillati</taxon>
        <taxon>Actinomycetota</taxon>
        <taxon>Actinomycetes</taxon>
        <taxon>Kitasatosporales</taxon>
        <taxon>Streptomycetaceae</taxon>
        <taxon>Streptomyces</taxon>
    </lineage>
</organism>
<accession>A0ABW8LCM0</accession>
<dbReference type="RefSeq" id="WP_404745443.1">
    <property type="nucleotide sequence ID" value="NZ_JBJDQH010000001.1"/>
</dbReference>
<dbReference type="Pfam" id="PF13576">
    <property type="entry name" value="Pentapeptide_3"/>
    <property type="match status" value="2"/>
</dbReference>
<dbReference type="InterPro" id="IPR001646">
    <property type="entry name" value="5peptide_repeat"/>
</dbReference>
<proteinExistence type="predicted"/>
<protein>
    <submittedName>
        <fullName evidence="2">Pentapeptide repeat-containing protein</fullName>
    </submittedName>
</protein>
<dbReference type="Proteomes" id="UP001620295">
    <property type="component" value="Unassembled WGS sequence"/>
</dbReference>
<reference evidence="2 3" key="1">
    <citation type="submission" date="2024-11" db="EMBL/GenBank/DDBJ databases">
        <title>The Natural Products Discovery Center: Release of the First 8490 Sequenced Strains for Exploring Actinobacteria Biosynthetic Diversity.</title>
        <authorList>
            <person name="Kalkreuter E."/>
            <person name="Kautsar S.A."/>
            <person name="Yang D."/>
            <person name="Bader C.D."/>
            <person name="Teijaro C.N."/>
            <person name="Fluegel L."/>
            <person name="Davis C.M."/>
            <person name="Simpson J.R."/>
            <person name="Lauterbach L."/>
            <person name="Steele A.D."/>
            <person name="Gui C."/>
            <person name="Meng S."/>
            <person name="Li G."/>
            <person name="Viehrig K."/>
            <person name="Ye F."/>
            <person name="Su P."/>
            <person name="Kiefer A.F."/>
            <person name="Nichols A."/>
            <person name="Cepeda A.J."/>
            <person name="Yan W."/>
            <person name="Fan B."/>
            <person name="Jiang Y."/>
            <person name="Adhikari A."/>
            <person name="Zheng C.-J."/>
            <person name="Schuster L."/>
            <person name="Cowan T.M."/>
            <person name="Smanski M.J."/>
            <person name="Chevrette M.G."/>
            <person name="De Carvalho L.P.S."/>
            <person name="Shen B."/>
        </authorList>
    </citation>
    <scope>NUCLEOTIDE SEQUENCE [LARGE SCALE GENOMIC DNA]</scope>
    <source>
        <strain evidence="2 3">NPDC020863</strain>
    </source>
</reference>
<name>A0ABW8LCM0_9ACTN</name>
<evidence type="ECO:0000256" key="1">
    <source>
        <dbReference type="SAM" id="MobiDB-lite"/>
    </source>
</evidence>
<keyword evidence="3" id="KW-1185">Reference proteome</keyword>